<keyword evidence="2" id="KW-0175">Coiled coil</keyword>
<dbReference type="Gene3D" id="1.25.40.10">
    <property type="entry name" value="Tetratricopeptide repeat domain"/>
    <property type="match status" value="1"/>
</dbReference>
<dbReference type="GO" id="GO:0031625">
    <property type="term" value="F:ubiquitin protein ligase binding"/>
    <property type="evidence" value="ECO:0007669"/>
    <property type="project" value="InterPro"/>
</dbReference>
<reference evidence="6" key="2">
    <citation type="submission" date="2019-10" db="EMBL/GenBank/DDBJ databases">
        <title>A de novo genome assembly of a pear dwarfing rootstock.</title>
        <authorList>
            <person name="Wang F."/>
            <person name="Wang J."/>
            <person name="Li S."/>
            <person name="Zhang Y."/>
            <person name="Fang M."/>
            <person name="Ma L."/>
            <person name="Zhao Y."/>
            <person name="Jiang S."/>
        </authorList>
    </citation>
    <scope>NUCLEOTIDE SEQUENCE [LARGE SCALE GENOMIC DNA]</scope>
</reference>
<dbReference type="PANTHER" id="PTHR45957:SF1">
    <property type="entry name" value="ANAPHASE-PROMOTING COMPLEX SUBUNIT 2"/>
    <property type="match status" value="1"/>
</dbReference>
<evidence type="ECO:0000313" key="5">
    <source>
        <dbReference type="EMBL" id="KAB2624526.1"/>
    </source>
</evidence>
<dbReference type="InterPro" id="IPR011990">
    <property type="entry name" value="TPR-like_helical_dom_sf"/>
</dbReference>
<dbReference type="SMART" id="SM00317">
    <property type="entry name" value="SET"/>
    <property type="match status" value="1"/>
</dbReference>
<proteinExistence type="inferred from homology"/>
<accession>A0A5N5H948</accession>
<dbReference type="PROSITE" id="PS50069">
    <property type="entry name" value="CULLIN_2"/>
    <property type="match status" value="1"/>
</dbReference>
<dbReference type="EMBL" id="SMOL01000160">
    <property type="protein sequence ID" value="KAB2624526.1"/>
    <property type="molecule type" value="Genomic_DNA"/>
</dbReference>
<name>A0A5N5H948_9ROSA</name>
<dbReference type="Pfam" id="PF25773">
    <property type="entry name" value="TPR_ANAPC2"/>
    <property type="match status" value="1"/>
</dbReference>
<dbReference type="SUPFAM" id="SSF82199">
    <property type="entry name" value="SET domain"/>
    <property type="match status" value="1"/>
</dbReference>
<dbReference type="Gene3D" id="2.170.270.10">
    <property type="entry name" value="SET domain"/>
    <property type="match status" value="1"/>
</dbReference>
<dbReference type="InterPro" id="IPR016158">
    <property type="entry name" value="Cullin_homology"/>
</dbReference>
<dbReference type="CDD" id="cd20071">
    <property type="entry name" value="SET_SMYD"/>
    <property type="match status" value="1"/>
</dbReference>
<organism evidence="5 6">
    <name type="scientific">Pyrus ussuriensis x Pyrus communis</name>
    <dbReference type="NCBI Taxonomy" id="2448454"/>
    <lineage>
        <taxon>Eukaryota</taxon>
        <taxon>Viridiplantae</taxon>
        <taxon>Streptophyta</taxon>
        <taxon>Embryophyta</taxon>
        <taxon>Tracheophyta</taxon>
        <taxon>Spermatophyta</taxon>
        <taxon>Magnoliopsida</taxon>
        <taxon>eudicotyledons</taxon>
        <taxon>Gunneridae</taxon>
        <taxon>Pentapetalae</taxon>
        <taxon>rosids</taxon>
        <taxon>fabids</taxon>
        <taxon>Rosales</taxon>
        <taxon>Rosaceae</taxon>
        <taxon>Amygdaloideae</taxon>
        <taxon>Maleae</taxon>
        <taxon>Pyrus</taxon>
    </lineage>
</organism>
<reference evidence="5 6" key="3">
    <citation type="submission" date="2019-11" db="EMBL/GenBank/DDBJ databases">
        <title>A de novo genome assembly of a pear dwarfing rootstock.</title>
        <authorList>
            <person name="Wang F."/>
            <person name="Wang J."/>
            <person name="Li S."/>
            <person name="Zhang Y."/>
            <person name="Fang M."/>
            <person name="Ma L."/>
            <person name="Zhao Y."/>
            <person name="Jiang S."/>
        </authorList>
    </citation>
    <scope>NUCLEOTIDE SEQUENCE [LARGE SCALE GENOMIC DNA]</scope>
    <source>
        <strain evidence="5">S2</strain>
        <tissue evidence="5">Leaf</tissue>
    </source>
</reference>
<dbReference type="Proteomes" id="UP000327157">
    <property type="component" value="Chromosome 16"/>
</dbReference>
<dbReference type="Pfam" id="PF26557">
    <property type="entry name" value="Cullin_AB"/>
    <property type="match status" value="1"/>
</dbReference>
<dbReference type="GO" id="GO:0005680">
    <property type="term" value="C:anaphase-promoting complex"/>
    <property type="evidence" value="ECO:0007669"/>
    <property type="project" value="TreeGrafter"/>
</dbReference>
<comment type="caution">
    <text evidence="5">The sequence shown here is derived from an EMBL/GenBank/DDBJ whole genome shotgun (WGS) entry which is preliminary data.</text>
</comment>
<protein>
    <submittedName>
        <fullName evidence="5">Anaphase-promoting complex subunit 2</fullName>
    </submittedName>
</protein>
<dbReference type="GO" id="GO:0007091">
    <property type="term" value="P:metaphase/anaphase transition of mitotic cell cycle"/>
    <property type="evidence" value="ECO:0007669"/>
    <property type="project" value="TreeGrafter"/>
</dbReference>
<dbReference type="Pfam" id="PF00856">
    <property type="entry name" value="SET"/>
    <property type="match status" value="1"/>
</dbReference>
<evidence type="ECO:0000259" key="4">
    <source>
        <dbReference type="PROSITE" id="PS50280"/>
    </source>
</evidence>
<dbReference type="Gene3D" id="3.30.230.130">
    <property type="entry name" value="Cullin, Chain C, Domain 2"/>
    <property type="match status" value="1"/>
</dbReference>
<dbReference type="SMART" id="SM00028">
    <property type="entry name" value="TPR"/>
    <property type="match status" value="3"/>
</dbReference>
<dbReference type="PANTHER" id="PTHR45957">
    <property type="entry name" value="ANAPHASE-PROMOTING COMPLEX SUBUNIT 2"/>
    <property type="match status" value="1"/>
</dbReference>
<evidence type="ECO:0000256" key="2">
    <source>
        <dbReference type="SAM" id="Coils"/>
    </source>
</evidence>
<dbReference type="SUPFAM" id="SSF75632">
    <property type="entry name" value="Cullin homology domain"/>
    <property type="match status" value="1"/>
</dbReference>
<reference evidence="5 6" key="1">
    <citation type="submission" date="2019-09" db="EMBL/GenBank/DDBJ databases">
        <authorList>
            <person name="Ou C."/>
        </authorList>
    </citation>
    <scope>NUCLEOTIDE SEQUENCE [LARGE SCALE GENOMIC DNA]</scope>
    <source>
        <strain evidence="5">S2</strain>
        <tissue evidence="5">Leaf</tissue>
    </source>
</reference>
<evidence type="ECO:0000313" key="6">
    <source>
        <dbReference type="Proteomes" id="UP000327157"/>
    </source>
</evidence>
<dbReference type="GO" id="GO:0070979">
    <property type="term" value="P:protein K11-linked ubiquitination"/>
    <property type="evidence" value="ECO:0007669"/>
    <property type="project" value="TreeGrafter"/>
</dbReference>
<dbReference type="InterPro" id="IPR019734">
    <property type="entry name" value="TPR_rpt"/>
</dbReference>
<dbReference type="SUPFAM" id="SSF48452">
    <property type="entry name" value="TPR-like"/>
    <property type="match status" value="1"/>
</dbReference>
<dbReference type="InterPro" id="IPR046341">
    <property type="entry name" value="SET_dom_sf"/>
</dbReference>
<dbReference type="InterPro" id="IPR001214">
    <property type="entry name" value="SET_dom"/>
</dbReference>
<dbReference type="InterPro" id="IPR057975">
    <property type="entry name" value="TPR_ANAPC2"/>
</dbReference>
<gene>
    <name evidence="5" type="ORF">D8674_016186</name>
</gene>
<sequence length="1339" mass="150714">MADSISSVCNLAVLDRLSDDSINEILESYSGFCAATDTLLTGAGDLSAGQQIVSHVHGLCKHGLESLLRDYFLGALERTFEKNGALKFWRHFEEYDGDGSIEEEVFYNALEEIAMEKQYQEKCLLILVHALQSYNQGSHDSDDYRAELFAKYQLSVSSVLMATLPRHFSEVLHWYFKGRLEELSTMMGGEFPRDHDEDDGADDMDVDDKCKVSYRSGQMEIDECYPQGRFLDNNKLVNNIGKVVRDLRSLGFTSMAEDAYASAIFLFLKAKVHDLAGDDYRVSFLESIKRWIQAVPLQFLHALLAYLGDTISYDSASSGLKSPLASCPSTFYPGIDIPSEGLVRWQLRLEYFAYETLQDLRIAKLFEIIVDYPDSSPAIEDLKQCLEYTGQHSKLVESFITALRYRLLTAGASTNDILHQYVSTIKALRTIDPAGVFLESVGEPIRDYLRGRKDTIKCIVTMLTDGTGGNSNVSGNTGDSLLEELNRDEENQENTGLDDDFHTDDKQAWINALRWEPDPVEADPLKGSRNRRKIHFGESSMQKCEIMLNDLIDSKRTNSNIKATISQPSQTGTDLGDKGVSMDNFDATIISSNFWPQIQDESLNVPGPVDQLLSDYAKRFNEIKTPRKLLWKKSLGTVKLELQFDDRTVQFMVAPIQAAIIMQFQDQTSWTSKDLAAAIGVPVDVLNRRINFWISKESSYTCLFFPTEGKSCKIAWSRADSEDHVFTRMEGMVDTGKKGDNNGNIEDLVAGDEEGESSVASVEDQLCKGMTVYEMFCIADPPYDKTLLLLQSFLPGLVSDEEEAQQQDQLAMATAEEQLQQLRSKATELLLREEWQESVQAYSHFITLCQSHISNFPQNPDPDHLPKLRKSLCLALSNRAEARSRLRDFAEALRDCDRALEIERAHFKTLVCKGKILLNLNRYSMALDYFRTAQLDPQANGSSVDLDGYLQKSKKLELMSRTGAFDLSEWVVNGFRGKPLEPAEYIGAVKIKKSEIRGRGLFVTKNIDAGTLVLVTKAVATERGIFPGQDLDENTQLVMWKNFTEKVMHSVAKCSRIRNLISTLSSGEDEDELEVPEINCFKPEAEHNGGCHNENELDASRILNILDVNSLVEGAISSKILGKNSDYYGVGLWVLASFINHSCVPNARRMHIGDYVMIHASRDVKAGEEITFAYFDVLSPLQKRNESCKTWGFRCNCNRCKFEEKLYSREDVREIEMGLERRMEAGAAVYKLEEGMRRWMEREKGYLRASFWDACSQVYGTEKSAKGWGRRIPQLETVVDSVVEAVGSDERVLKMVAEKLKRGGGGMLEMERALKLGRGVYGKVVKKQAMKSLVGLGIP</sequence>
<feature type="domain" description="SET" evidence="4">
    <location>
        <begin position="987"/>
        <end position="1175"/>
    </location>
</feature>
<feature type="domain" description="Cullin family profile" evidence="3">
    <location>
        <begin position="445"/>
        <end position="694"/>
    </location>
</feature>
<keyword evidence="6" id="KW-1185">Reference proteome</keyword>
<dbReference type="InterPro" id="IPR036317">
    <property type="entry name" value="Cullin_homology_sf"/>
</dbReference>
<comment type="similarity">
    <text evidence="1">Belongs to the cullin family.</text>
</comment>
<dbReference type="GO" id="GO:0006511">
    <property type="term" value="P:ubiquitin-dependent protein catabolic process"/>
    <property type="evidence" value="ECO:0007669"/>
    <property type="project" value="InterPro"/>
</dbReference>
<dbReference type="OrthoDB" id="5581181at2759"/>
<dbReference type="PROSITE" id="PS50280">
    <property type="entry name" value="SET"/>
    <property type="match status" value="1"/>
</dbReference>
<dbReference type="InterPro" id="IPR059120">
    <property type="entry name" value="Cullin-like_AB"/>
</dbReference>
<dbReference type="InterPro" id="IPR044554">
    <property type="entry name" value="ANAPC2"/>
</dbReference>
<evidence type="ECO:0000259" key="3">
    <source>
        <dbReference type="PROSITE" id="PS50069"/>
    </source>
</evidence>
<evidence type="ECO:0000256" key="1">
    <source>
        <dbReference type="PROSITE-ProRule" id="PRU00330"/>
    </source>
</evidence>
<feature type="coiled-coil region" evidence="2">
    <location>
        <begin position="805"/>
        <end position="832"/>
    </location>
</feature>